<accession>A0A7E4ZWZ7</accession>
<evidence type="ECO:0000256" key="18">
    <source>
        <dbReference type="PROSITE-ProRule" id="PRU10141"/>
    </source>
</evidence>
<evidence type="ECO:0000256" key="7">
    <source>
        <dbReference type="ARBA" id="ARBA00022490"/>
    </source>
</evidence>
<evidence type="ECO:0000256" key="4">
    <source>
        <dbReference type="ARBA" id="ARBA00004496"/>
    </source>
</evidence>
<dbReference type="Gene3D" id="1.20.120.330">
    <property type="entry name" value="Nucleotidyltransferases domain 2"/>
    <property type="match status" value="1"/>
</dbReference>
<dbReference type="Pfam" id="PF00373">
    <property type="entry name" value="FERM_M"/>
    <property type="match status" value="1"/>
</dbReference>
<evidence type="ECO:0000256" key="2">
    <source>
        <dbReference type="ARBA" id="ARBA00004316"/>
    </source>
</evidence>
<feature type="domain" description="FERM" evidence="21">
    <location>
        <begin position="15"/>
        <end position="338"/>
    </location>
</feature>
<dbReference type="PROSITE" id="PS00109">
    <property type="entry name" value="PROTEIN_KINASE_TYR"/>
    <property type="match status" value="1"/>
</dbReference>
<dbReference type="GO" id="GO:0048680">
    <property type="term" value="P:positive regulation of axon regeneration"/>
    <property type="evidence" value="ECO:0007669"/>
    <property type="project" value="UniProtKB-ARBA"/>
</dbReference>
<evidence type="ECO:0000256" key="1">
    <source>
        <dbReference type="ARBA" id="ARBA00004246"/>
    </source>
</evidence>
<dbReference type="SUPFAM" id="SSF68993">
    <property type="entry name" value="FAT domain of focal adhesion kinase"/>
    <property type="match status" value="1"/>
</dbReference>
<dbReference type="Gene3D" id="1.10.510.10">
    <property type="entry name" value="Transferase(Phosphotransferase) domain 1"/>
    <property type="match status" value="1"/>
</dbReference>
<dbReference type="Gene3D" id="3.30.200.20">
    <property type="entry name" value="Phosphorylase Kinase, domain 1"/>
    <property type="match status" value="1"/>
</dbReference>
<dbReference type="GO" id="GO:0042995">
    <property type="term" value="C:cell projection"/>
    <property type="evidence" value="ECO:0007669"/>
    <property type="project" value="UniProtKB-SubCell"/>
</dbReference>
<keyword evidence="7" id="KW-0963">Cytoplasm</keyword>
<keyword evidence="12 18" id="KW-0067">ATP-binding</keyword>
<reference evidence="22" key="1">
    <citation type="journal article" date="2013" name="Genetics">
        <title>The draft genome and transcriptome of Panagrellus redivivus are shaped by the harsh demands of a free-living lifestyle.</title>
        <authorList>
            <person name="Srinivasan J."/>
            <person name="Dillman A.R."/>
            <person name="Macchietto M.G."/>
            <person name="Heikkinen L."/>
            <person name="Lakso M."/>
            <person name="Fracchia K.M."/>
            <person name="Antoshechkin I."/>
            <person name="Mortazavi A."/>
            <person name="Wong G."/>
            <person name="Sternberg P.W."/>
        </authorList>
    </citation>
    <scope>NUCLEOTIDE SEQUENCE [LARGE SCALE GENOMIC DNA]</scope>
    <source>
        <strain evidence="22">MT8872</strain>
    </source>
</reference>
<dbReference type="InterPro" id="IPR017441">
    <property type="entry name" value="Protein_kinase_ATP_BS"/>
</dbReference>
<dbReference type="PRINTS" id="PR00109">
    <property type="entry name" value="TYRKINASE"/>
</dbReference>
<keyword evidence="16" id="KW-0966">Cell projection</keyword>
<feature type="domain" description="Protein kinase" evidence="20">
    <location>
        <begin position="435"/>
        <end position="731"/>
    </location>
</feature>
<dbReference type="GO" id="GO:0007172">
    <property type="term" value="P:signal complex assembly"/>
    <property type="evidence" value="ECO:0007669"/>
    <property type="project" value="InterPro"/>
</dbReference>
<reference evidence="23" key="2">
    <citation type="submission" date="2020-10" db="UniProtKB">
        <authorList>
            <consortium name="WormBaseParasite"/>
        </authorList>
    </citation>
    <scope>IDENTIFICATION</scope>
</reference>
<evidence type="ECO:0000256" key="3">
    <source>
        <dbReference type="ARBA" id="ARBA00004413"/>
    </source>
</evidence>
<dbReference type="InterPro" id="IPR019748">
    <property type="entry name" value="FERM_central"/>
</dbReference>
<protein>
    <recommendedName>
        <fullName evidence="5">receptor protein-tyrosine kinase</fullName>
        <ecNumber evidence="5">2.7.10.1</ecNumber>
    </recommendedName>
</protein>
<dbReference type="SUPFAM" id="SSF47031">
    <property type="entry name" value="Second domain of FERM"/>
    <property type="match status" value="1"/>
</dbReference>
<evidence type="ECO:0000256" key="12">
    <source>
        <dbReference type="ARBA" id="ARBA00022840"/>
    </source>
</evidence>
<evidence type="ECO:0000259" key="20">
    <source>
        <dbReference type="PROSITE" id="PS50011"/>
    </source>
</evidence>
<proteinExistence type="predicted"/>
<evidence type="ECO:0000256" key="6">
    <source>
        <dbReference type="ARBA" id="ARBA00022475"/>
    </source>
</evidence>
<evidence type="ECO:0000256" key="14">
    <source>
        <dbReference type="ARBA" id="ARBA00023136"/>
    </source>
</evidence>
<dbReference type="InterPro" id="IPR035963">
    <property type="entry name" value="FERM_2"/>
</dbReference>
<keyword evidence="8" id="KW-0597">Phosphoprotein</keyword>
<dbReference type="GO" id="GO:0005524">
    <property type="term" value="F:ATP binding"/>
    <property type="evidence" value="ECO:0007669"/>
    <property type="project" value="UniProtKB-UniRule"/>
</dbReference>
<dbReference type="Pfam" id="PF18038">
    <property type="entry name" value="FERM_N_2"/>
    <property type="match status" value="1"/>
</dbReference>
<dbReference type="InterPro" id="IPR011009">
    <property type="entry name" value="Kinase-like_dom_sf"/>
</dbReference>
<dbReference type="InterPro" id="IPR020635">
    <property type="entry name" value="Tyr_kinase_cat_dom"/>
</dbReference>
<evidence type="ECO:0000256" key="13">
    <source>
        <dbReference type="ARBA" id="ARBA00022949"/>
    </source>
</evidence>
<dbReference type="InterPro" id="IPR008266">
    <property type="entry name" value="Tyr_kinase_AS"/>
</dbReference>
<feature type="region of interest" description="Disordered" evidence="19">
    <location>
        <begin position="757"/>
        <end position="777"/>
    </location>
</feature>
<dbReference type="InterPro" id="IPR001245">
    <property type="entry name" value="Ser-Thr/Tyr_kinase_cat_dom"/>
</dbReference>
<keyword evidence="6" id="KW-1003">Cell membrane</keyword>
<dbReference type="GO" id="GO:0005925">
    <property type="term" value="C:focal adhesion"/>
    <property type="evidence" value="ECO:0007669"/>
    <property type="project" value="UniProtKB-SubCell"/>
</dbReference>
<dbReference type="InterPro" id="IPR029071">
    <property type="entry name" value="Ubiquitin-like_domsf"/>
</dbReference>
<dbReference type="Proteomes" id="UP000492821">
    <property type="component" value="Unassembled WGS sequence"/>
</dbReference>
<dbReference type="SUPFAM" id="SSF54236">
    <property type="entry name" value="Ubiquitin-like"/>
    <property type="match status" value="1"/>
</dbReference>
<feature type="compositionally biased region" description="Low complexity" evidence="19">
    <location>
        <begin position="813"/>
        <end position="822"/>
    </location>
</feature>
<dbReference type="InterPro" id="IPR000719">
    <property type="entry name" value="Prot_kinase_dom"/>
</dbReference>
<keyword evidence="10 18" id="KW-0547">Nucleotide-binding</keyword>
<feature type="region of interest" description="Disordered" evidence="19">
    <location>
        <begin position="512"/>
        <end position="537"/>
    </location>
</feature>
<evidence type="ECO:0000313" key="23">
    <source>
        <dbReference type="WBParaSite" id="Pan_g22371.t1"/>
    </source>
</evidence>
<dbReference type="Gene3D" id="1.20.80.10">
    <property type="match status" value="1"/>
</dbReference>
<dbReference type="AlphaFoldDB" id="A0A7E4ZWZ7"/>
<dbReference type="InterPro" id="IPR036137">
    <property type="entry name" value="Focal_adhe_kin_target_dom_sf"/>
</dbReference>
<evidence type="ECO:0000256" key="16">
    <source>
        <dbReference type="ARBA" id="ARBA00023273"/>
    </source>
</evidence>
<evidence type="ECO:0000256" key="17">
    <source>
        <dbReference type="ARBA" id="ARBA00051243"/>
    </source>
</evidence>
<dbReference type="InterPro" id="IPR049385">
    <property type="entry name" value="FAK1-like_FERM_C"/>
</dbReference>
<dbReference type="CDD" id="cd14473">
    <property type="entry name" value="FERM_B-lobe"/>
    <property type="match status" value="1"/>
</dbReference>
<dbReference type="WBParaSite" id="Pan_g22371.t1">
    <property type="protein sequence ID" value="Pan_g22371.t1"/>
    <property type="gene ID" value="Pan_g22371"/>
</dbReference>
<dbReference type="EC" id="2.7.10.1" evidence="5"/>
<dbReference type="GO" id="GO:0005737">
    <property type="term" value="C:cytoplasm"/>
    <property type="evidence" value="ECO:0007669"/>
    <property type="project" value="UniProtKB-SubCell"/>
</dbReference>
<organism evidence="22 23">
    <name type="scientific">Panagrellus redivivus</name>
    <name type="common">Microworm</name>
    <dbReference type="NCBI Taxonomy" id="6233"/>
    <lineage>
        <taxon>Eukaryota</taxon>
        <taxon>Metazoa</taxon>
        <taxon>Ecdysozoa</taxon>
        <taxon>Nematoda</taxon>
        <taxon>Chromadorea</taxon>
        <taxon>Rhabditida</taxon>
        <taxon>Tylenchina</taxon>
        <taxon>Panagrolaimomorpha</taxon>
        <taxon>Panagrolaimoidea</taxon>
        <taxon>Panagrolaimidae</taxon>
        <taxon>Panagrellus</taxon>
    </lineage>
</organism>
<dbReference type="GO" id="GO:0008284">
    <property type="term" value="P:positive regulation of cell population proliferation"/>
    <property type="evidence" value="ECO:0007669"/>
    <property type="project" value="UniProtKB-ARBA"/>
</dbReference>
<dbReference type="GO" id="GO:0004714">
    <property type="term" value="F:transmembrane receptor protein tyrosine kinase activity"/>
    <property type="evidence" value="ECO:0007669"/>
    <property type="project" value="UniProtKB-EC"/>
</dbReference>
<feature type="compositionally biased region" description="Basic residues" evidence="19">
    <location>
        <begin position="393"/>
        <end position="406"/>
    </location>
</feature>
<dbReference type="InterPro" id="IPR014352">
    <property type="entry name" value="FERM/acyl-CoA-bd_prot_sf"/>
</dbReference>
<evidence type="ECO:0000313" key="22">
    <source>
        <dbReference type="Proteomes" id="UP000492821"/>
    </source>
</evidence>
<keyword evidence="14" id="KW-0472">Membrane</keyword>
<dbReference type="SUPFAM" id="SSF56112">
    <property type="entry name" value="Protein kinase-like (PK-like)"/>
    <property type="match status" value="1"/>
</dbReference>
<feature type="binding site" evidence="18">
    <location>
        <position position="468"/>
    </location>
    <ligand>
        <name>ATP</name>
        <dbReference type="ChEBI" id="CHEBI:30616"/>
    </ligand>
</feature>
<dbReference type="InterPro" id="IPR005189">
    <property type="entry name" value="Focal_adhesion_kin_target_dom"/>
</dbReference>
<evidence type="ECO:0000259" key="21">
    <source>
        <dbReference type="PROSITE" id="PS50057"/>
    </source>
</evidence>
<keyword evidence="13" id="KW-0965">Cell junction</keyword>
<dbReference type="PANTHER" id="PTHR24418">
    <property type="entry name" value="TYROSINE-PROTEIN KINASE"/>
    <property type="match status" value="1"/>
</dbReference>
<dbReference type="GO" id="GO:0005886">
    <property type="term" value="C:plasma membrane"/>
    <property type="evidence" value="ECO:0007669"/>
    <property type="project" value="UniProtKB-SubCell"/>
</dbReference>
<name>A0A7E4ZWZ7_PANRE</name>
<dbReference type="Pfam" id="PF03623">
    <property type="entry name" value="Focal_AT"/>
    <property type="match status" value="1"/>
</dbReference>
<evidence type="ECO:0000256" key="19">
    <source>
        <dbReference type="SAM" id="MobiDB-lite"/>
    </source>
</evidence>
<keyword evidence="22" id="KW-1185">Reference proteome</keyword>
<dbReference type="InterPro" id="IPR000299">
    <property type="entry name" value="FERM_domain"/>
</dbReference>
<dbReference type="Gene3D" id="3.10.20.90">
    <property type="entry name" value="Phosphatidylinositol 3-kinase Catalytic Subunit, Chain A, domain 1"/>
    <property type="match status" value="1"/>
</dbReference>
<dbReference type="SMART" id="SM00219">
    <property type="entry name" value="TyrKc"/>
    <property type="match status" value="1"/>
</dbReference>
<dbReference type="PROSITE" id="PS00107">
    <property type="entry name" value="PROTEIN_KINASE_ATP"/>
    <property type="match status" value="1"/>
</dbReference>
<evidence type="ECO:0000256" key="10">
    <source>
        <dbReference type="ARBA" id="ARBA00022741"/>
    </source>
</evidence>
<keyword evidence="15" id="KW-0829">Tyrosine-protein kinase</keyword>
<comment type="subcellular location">
    <subcellularLocation>
        <location evidence="1">Cell junction</location>
        <location evidence="1">Focal adhesion</location>
    </subcellularLocation>
    <subcellularLocation>
        <location evidence="3">Cell membrane</location>
        <topology evidence="3">Peripheral membrane protein</topology>
        <orientation evidence="3">Cytoplasmic side</orientation>
    </subcellularLocation>
    <subcellularLocation>
        <location evidence="2">Cell projection</location>
    </subcellularLocation>
    <subcellularLocation>
        <location evidence="4">Cytoplasm</location>
    </subcellularLocation>
</comment>
<dbReference type="InterPro" id="IPR011993">
    <property type="entry name" value="PH-like_dom_sf"/>
</dbReference>
<dbReference type="InterPro" id="IPR050198">
    <property type="entry name" value="Non-receptor_tyrosine_kinases"/>
</dbReference>
<feature type="region of interest" description="Disordered" evidence="19">
    <location>
        <begin position="393"/>
        <end position="427"/>
    </location>
</feature>
<feature type="region of interest" description="Disordered" evidence="19">
    <location>
        <begin position="792"/>
        <end position="853"/>
    </location>
</feature>
<evidence type="ECO:0000256" key="8">
    <source>
        <dbReference type="ARBA" id="ARBA00022553"/>
    </source>
</evidence>
<dbReference type="InterPro" id="IPR041390">
    <property type="entry name" value="FADK_N"/>
</dbReference>
<dbReference type="Pfam" id="PF21477">
    <property type="entry name" value="FERM_C_FAK1"/>
    <property type="match status" value="1"/>
</dbReference>
<dbReference type="GO" id="GO:0061564">
    <property type="term" value="P:axon development"/>
    <property type="evidence" value="ECO:0007669"/>
    <property type="project" value="UniProtKB-ARBA"/>
</dbReference>
<evidence type="ECO:0000256" key="9">
    <source>
        <dbReference type="ARBA" id="ARBA00022679"/>
    </source>
</evidence>
<comment type="catalytic activity">
    <reaction evidence="17">
        <text>L-tyrosyl-[protein] + ATP = O-phospho-L-tyrosyl-[protein] + ADP + H(+)</text>
        <dbReference type="Rhea" id="RHEA:10596"/>
        <dbReference type="Rhea" id="RHEA-COMP:10136"/>
        <dbReference type="Rhea" id="RHEA-COMP:20101"/>
        <dbReference type="ChEBI" id="CHEBI:15378"/>
        <dbReference type="ChEBI" id="CHEBI:30616"/>
        <dbReference type="ChEBI" id="CHEBI:46858"/>
        <dbReference type="ChEBI" id="CHEBI:61978"/>
        <dbReference type="ChEBI" id="CHEBI:456216"/>
        <dbReference type="EC" id="2.7.10.1"/>
    </reaction>
</comment>
<keyword evidence="11" id="KW-0418">Kinase</keyword>
<sequence length="997" mass="112938">MHCIFCSSFGIHSVYQCDPYFDCEYCSGFVCFIVSFHMRVIDVVLIGLGLDQFSSGHFALRLAEPRALPGTSACEVHWLHPALRMGQVTRRYLRRPQRSVLPFRYELRIRFIPKDMREMYQTEMSAFLYFYEQLTGDYIDHVAWKIDADTALECGALMLRKRFPALTPANVEKKFNFKAIEQEGGLLRYLPEAMVVSTKKKTLQKQIIASVKKVAVLSELECVFQFIHIMMKIVKFDAEVFRASIGHGWTQPVELYIGDKCGIACKTENSNALTQLAKLRNVVDICVRRIDGTSDKGLVRLRISAQTAPLMITVPTVSLGESMAHLINGYQAMYRHQGDVWSVQDLLNTNHRHTSRTRRAQTLSPQVQRHQALIQQQAATRSVPFARAVPISTRHHHSHHGPRRQRNTSSSNSDDYAKSMTPMGVPNTFLERNSVQLEELIGDGLFGIVYRGSYTDRRTHRRMPVAVKVCKDDGETGDLELANKFLLEEAYTMQQFRHPHVIRLMGICTGPHPGKADDSSSDDSRHSPKHPNNNNNNVMHPLAASVWIVMELAPLGELRTYLQRERAIINLEVQLLFAKQIASATAYLHSNGFVHRDIAARNCLVTSPRCLKLSDFGMSKMLAEEEVYTSSSGKLPIKWMAPESLNYRRFTAQSDVYSLGVCIWEILMHGIKPWQGIRNHEVIKKIEAGETLARPPDCPLALYDMLRAMWVIDENFRMTAAEAMHFLEHLLDELLSGKPAAELTVPDFHMIRQKISALHPPRRQPDHRRQSIPDVLNVDASQVPTSTLWRAMESQRQQCEEDEKWLEGETGDTCPSPISSSTPVPPPVTTSKSNPSPKPKPRPQKSIELDRASDSVHEAVLRVVQAVTHLTKTYSINMSNDDFVAEIKVITNELSTLFADSVKDIQKMAPEDRKRVEMVEGLLGTDLKNMTTAMAHVVKEGGSEKTKCDFHRREVLKTAHMLAVNCKHFLDSVDEARLRSGIARLRTRSPPPTIHMV</sequence>
<dbReference type="PROSITE" id="PS50057">
    <property type="entry name" value="FERM_3"/>
    <property type="match status" value="1"/>
</dbReference>
<dbReference type="Gene3D" id="2.30.29.30">
    <property type="entry name" value="Pleckstrin-homology domain (PH domain)/Phosphotyrosine-binding domain (PTB)"/>
    <property type="match status" value="1"/>
</dbReference>
<dbReference type="Pfam" id="PF07714">
    <property type="entry name" value="PK_Tyr_Ser-Thr"/>
    <property type="match status" value="2"/>
</dbReference>
<dbReference type="SUPFAM" id="SSF50729">
    <property type="entry name" value="PH domain-like"/>
    <property type="match status" value="1"/>
</dbReference>
<dbReference type="PROSITE" id="PS50011">
    <property type="entry name" value="PROTEIN_KINASE_DOM"/>
    <property type="match status" value="1"/>
</dbReference>
<feature type="compositionally biased region" description="Basic and acidic residues" evidence="19">
    <location>
        <begin position="514"/>
        <end position="526"/>
    </location>
</feature>
<evidence type="ECO:0000256" key="5">
    <source>
        <dbReference type="ARBA" id="ARBA00011902"/>
    </source>
</evidence>
<evidence type="ECO:0000256" key="11">
    <source>
        <dbReference type="ARBA" id="ARBA00022777"/>
    </source>
</evidence>
<keyword evidence="9" id="KW-0808">Transferase</keyword>
<evidence type="ECO:0000256" key="15">
    <source>
        <dbReference type="ARBA" id="ARBA00023137"/>
    </source>
</evidence>
<dbReference type="FunFam" id="1.10.510.10:FF:001512">
    <property type="entry name" value="Receptor tyrosine-protein kinase erbB-2"/>
    <property type="match status" value="1"/>
</dbReference>